<keyword evidence="1" id="KW-0732">Signal</keyword>
<dbReference type="EMBL" id="JBHLWP010000013">
    <property type="protein sequence ID" value="MFC0253247.1"/>
    <property type="molecule type" value="Genomic_DNA"/>
</dbReference>
<evidence type="ECO:0000313" key="2">
    <source>
        <dbReference type="EMBL" id="MFC0253247.1"/>
    </source>
</evidence>
<proteinExistence type="predicted"/>
<sequence>MSKLSSLLAACALSTLPAHAQPPAPLPPPAPEQPHTVEVRASHARLAPYKELFYPMAKAVRTKLAGRATLAVQLRAARVGVRTDDLAIWLEGGGASLPLPAGEHGLYVVPVDDRIAEHDGSVTINKQPTDLRANLVLVPTLAPDAWTIGEVRRLLHDVHATIDPLVPWHHRVLNWAFPRRLGLSVCSPSPHAHVDVLDGSRLLARIPASEPARNHANAPVYCHRFTGDEAFDPRARLVLPENAQVLLI</sequence>
<organism evidence="2 3">
    <name type="scientific">Massilia consociata</name>
    <dbReference type="NCBI Taxonomy" id="760117"/>
    <lineage>
        <taxon>Bacteria</taxon>
        <taxon>Pseudomonadati</taxon>
        <taxon>Pseudomonadota</taxon>
        <taxon>Betaproteobacteria</taxon>
        <taxon>Burkholderiales</taxon>
        <taxon>Oxalobacteraceae</taxon>
        <taxon>Telluria group</taxon>
        <taxon>Massilia</taxon>
    </lineage>
</organism>
<evidence type="ECO:0000313" key="3">
    <source>
        <dbReference type="Proteomes" id="UP001589773"/>
    </source>
</evidence>
<name>A0ABV6FIW4_9BURK</name>
<feature type="signal peptide" evidence="1">
    <location>
        <begin position="1"/>
        <end position="20"/>
    </location>
</feature>
<comment type="caution">
    <text evidence="2">The sequence shown here is derived from an EMBL/GenBank/DDBJ whole genome shotgun (WGS) entry which is preliminary data.</text>
</comment>
<keyword evidence="3" id="KW-1185">Reference proteome</keyword>
<feature type="chain" id="PRO_5047302415" evidence="1">
    <location>
        <begin position="21"/>
        <end position="248"/>
    </location>
</feature>
<evidence type="ECO:0000256" key="1">
    <source>
        <dbReference type="SAM" id="SignalP"/>
    </source>
</evidence>
<reference evidence="2 3" key="1">
    <citation type="submission" date="2024-09" db="EMBL/GenBank/DDBJ databases">
        <authorList>
            <person name="Sun Q."/>
            <person name="Mori K."/>
        </authorList>
    </citation>
    <scope>NUCLEOTIDE SEQUENCE [LARGE SCALE GENOMIC DNA]</scope>
    <source>
        <strain evidence="2 3">CCM 7792</strain>
    </source>
</reference>
<accession>A0ABV6FIW4</accession>
<protein>
    <submittedName>
        <fullName evidence="2">Uncharacterized protein</fullName>
    </submittedName>
</protein>
<dbReference type="Proteomes" id="UP001589773">
    <property type="component" value="Unassembled WGS sequence"/>
</dbReference>
<gene>
    <name evidence="2" type="ORF">ACFFJK_15205</name>
</gene>
<dbReference type="RefSeq" id="WP_379680248.1">
    <property type="nucleotide sequence ID" value="NZ_JBHLWP010000013.1"/>
</dbReference>